<protein>
    <recommendedName>
        <fullName evidence="2">Nucleotide-diphospho-sugar transferase domain-containing protein</fullName>
    </recommendedName>
</protein>
<organism evidence="3 4">
    <name type="scientific">Miscanthus lutarioriparius</name>
    <dbReference type="NCBI Taxonomy" id="422564"/>
    <lineage>
        <taxon>Eukaryota</taxon>
        <taxon>Viridiplantae</taxon>
        <taxon>Streptophyta</taxon>
        <taxon>Embryophyta</taxon>
        <taxon>Tracheophyta</taxon>
        <taxon>Spermatophyta</taxon>
        <taxon>Magnoliopsida</taxon>
        <taxon>Liliopsida</taxon>
        <taxon>Poales</taxon>
        <taxon>Poaceae</taxon>
        <taxon>PACMAD clade</taxon>
        <taxon>Panicoideae</taxon>
        <taxon>Andropogonodae</taxon>
        <taxon>Andropogoneae</taxon>
        <taxon>Saccharinae</taxon>
        <taxon>Miscanthus</taxon>
    </lineage>
</organism>
<sequence length="329" mass="37339">MDKKHFLGFLVGEVIAIVCILHLMLPSPCHCGGVPTGQELSIMFNGRSATHAGPKLDRADDQRLLELLETASMEDKTIIVTFTNEAFAAPGSLMDLFLESFRTGVKTEALLKHLLIVAVDAKAYERCRQVHPLCYSSLAISDGTDFSSEQPYMAKDYLDMMWRRNRFQARILELGFNFVFTDVDIIWFRNPLLRIPVGADIAMSSDVFYGDNPYDLNKNANGGFLYVKSRPRTIAFYGDWYQARAADPGENEQLLFDKVKRELAARHGVVVQFVDTVYLAGFCQPTNDFYKACTFHGNCIRGLQTKQDSLRRVLNDWKQFRANNTELMD</sequence>
<evidence type="ECO:0000259" key="2">
    <source>
        <dbReference type="Pfam" id="PF03407"/>
    </source>
</evidence>
<dbReference type="InterPro" id="IPR044821">
    <property type="entry name" value="At1g28695/At4g15970-like"/>
</dbReference>
<dbReference type="EMBL" id="CAJGYO010000007">
    <property type="protein sequence ID" value="CAD6245092.1"/>
    <property type="molecule type" value="Genomic_DNA"/>
</dbReference>
<feature type="domain" description="Nucleotide-diphospho-sugar transferase" evidence="2">
    <location>
        <begin position="110"/>
        <end position="308"/>
    </location>
</feature>
<keyword evidence="4" id="KW-1185">Reference proteome</keyword>
<proteinExistence type="predicted"/>
<name>A0A811PN35_9POAL</name>
<dbReference type="InterPro" id="IPR005069">
    <property type="entry name" value="Nucl-diP-sugar_transferase"/>
</dbReference>
<evidence type="ECO:0000256" key="1">
    <source>
        <dbReference type="SAM" id="Phobius"/>
    </source>
</evidence>
<dbReference type="PANTHER" id="PTHR46038">
    <property type="entry name" value="EXPRESSED PROTEIN-RELATED"/>
    <property type="match status" value="1"/>
</dbReference>
<keyword evidence="1" id="KW-0812">Transmembrane</keyword>
<reference evidence="3" key="1">
    <citation type="submission" date="2020-10" db="EMBL/GenBank/DDBJ databases">
        <authorList>
            <person name="Han B."/>
            <person name="Lu T."/>
            <person name="Zhao Q."/>
            <person name="Huang X."/>
            <person name="Zhao Y."/>
        </authorList>
    </citation>
    <scope>NUCLEOTIDE SEQUENCE</scope>
</reference>
<evidence type="ECO:0000313" key="3">
    <source>
        <dbReference type="EMBL" id="CAD6245092.1"/>
    </source>
</evidence>
<dbReference type="Pfam" id="PF03407">
    <property type="entry name" value="Nucleotid_trans"/>
    <property type="match status" value="1"/>
</dbReference>
<dbReference type="PANTHER" id="PTHR46038:SF5">
    <property type="entry name" value="NUCLEOTIDE-DIPHOSPHO-SUGAR TRANSFERASE FAMILY PROTEIN"/>
    <property type="match status" value="1"/>
</dbReference>
<comment type="caution">
    <text evidence="3">The sequence shown here is derived from an EMBL/GenBank/DDBJ whole genome shotgun (WGS) entry which is preliminary data.</text>
</comment>
<keyword evidence="1" id="KW-1133">Transmembrane helix</keyword>
<feature type="transmembrane region" description="Helical" evidence="1">
    <location>
        <begin position="7"/>
        <end position="25"/>
    </location>
</feature>
<dbReference type="OrthoDB" id="496324at2759"/>
<gene>
    <name evidence="3" type="ORF">NCGR_LOCUS29556</name>
</gene>
<dbReference type="AlphaFoldDB" id="A0A811PN35"/>
<keyword evidence="1" id="KW-0472">Membrane</keyword>
<evidence type="ECO:0000313" key="4">
    <source>
        <dbReference type="Proteomes" id="UP000604825"/>
    </source>
</evidence>
<dbReference type="Proteomes" id="UP000604825">
    <property type="component" value="Unassembled WGS sequence"/>
</dbReference>
<accession>A0A811PN35</accession>